<dbReference type="EMBL" id="JACHBX010000001">
    <property type="protein sequence ID" value="MBB6133423.1"/>
    <property type="molecule type" value="Genomic_DNA"/>
</dbReference>
<reference evidence="3 4" key="1">
    <citation type="submission" date="2020-08" db="EMBL/GenBank/DDBJ databases">
        <title>The Agave Microbiome: Exploring the role of microbial communities in plant adaptations to desert environments.</title>
        <authorList>
            <person name="Partida-Martinez L.P."/>
        </authorList>
    </citation>
    <scope>NUCLEOTIDE SEQUENCE [LARGE SCALE GENOMIC DNA]</scope>
    <source>
        <strain evidence="3 4">AT3.2</strain>
    </source>
</reference>
<dbReference type="Pfam" id="PF00092">
    <property type="entry name" value="VWA"/>
    <property type="match status" value="1"/>
</dbReference>
<dbReference type="InterPro" id="IPR002035">
    <property type="entry name" value="VWF_A"/>
</dbReference>
<dbReference type="InterPro" id="IPR028087">
    <property type="entry name" value="Tad_N"/>
</dbReference>
<comment type="caution">
    <text evidence="3">The sequence shown here is derived from an EMBL/GenBank/DDBJ whole genome shotgun (WGS) entry which is preliminary data.</text>
</comment>
<dbReference type="InterPro" id="IPR036465">
    <property type="entry name" value="vWFA_dom_sf"/>
</dbReference>
<dbReference type="SUPFAM" id="SSF53300">
    <property type="entry name" value="vWA-like"/>
    <property type="match status" value="1"/>
</dbReference>
<feature type="transmembrane region" description="Helical" evidence="1">
    <location>
        <begin position="12"/>
        <end position="39"/>
    </location>
</feature>
<dbReference type="PROSITE" id="PS50234">
    <property type="entry name" value="VWFA"/>
    <property type="match status" value="1"/>
</dbReference>
<proteinExistence type="predicted"/>
<keyword evidence="4" id="KW-1185">Reference proteome</keyword>
<evidence type="ECO:0000313" key="4">
    <source>
        <dbReference type="Proteomes" id="UP000540787"/>
    </source>
</evidence>
<evidence type="ECO:0000259" key="2">
    <source>
        <dbReference type="PROSITE" id="PS50234"/>
    </source>
</evidence>
<keyword evidence="1" id="KW-1133">Transmembrane helix</keyword>
<accession>A0A7X0CDH6</accession>
<evidence type="ECO:0000313" key="3">
    <source>
        <dbReference type="EMBL" id="MBB6133423.1"/>
    </source>
</evidence>
<dbReference type="Pfam" id="PF13400">
    <property type="entry name" value="Tad"/>
    <property type="match status" value="1"/>
</dbReference>
<protein>
    <submittedName>
        <fullName evidence="3">Flp pilus assembly protein TadG</fullName>
    </submittedName>
</protein>
<keyword evidence="1" id="KW-0472">Membrane</keyword>
<organism evidence="3 4">
    <name type="scientific">Massilia aurea</name>
    <dbReference type="NCBI Taxonomy" id="373040"/>
    <lineage>
        <taxon>Bacteria</taxon>
        <taxon>Pseudomonadati</taxon>
        <taxon>Pseudomonadota</taxon>
        <taxon>Betaproteobacteria</taxon>
        <taxon>Burkholderiales</taxon>
        <taxon>Oxalobacteraceae</taxon>
        <taxon>Telluria group</taxon>
        <taxon>Massilia</taxon>
    </lineage>
</organism>
<dbReference type="Proteomes" id="UP000540787">
    <property type="component" value="Unassembled WGS sequence"/>
</dbReference>
<sequence>MNPNLSRQRGAVAIMVAVSMLVLLAVVGLCVDAGLAYLVKARLNAAVDSAALAGARAVTTGNNQTEQIASARAAAADFFAANIPNDYLLSSPRITSTNVTFNGGQATIDVKAEAPMPVSIMQIMNFTSLMPVAAAQTVRNDLDMALVVDTSGSIGAAGPGVRTAAKSFLSKFNVTQDRVALIHFASGAVVDAPISPSARGFNRSAMNTKITNFSFEDGTASVEGMWNARDQLNKVPQGSRSTMRVIVFFSDGAPTALGSYLIFDNKDKDCIEPGTLDSGGPTYALGDLNSASFNYVSDKCRLVRNNAYAARRLPNFYNAHAPDWKTATDANFTSEFPIVTKGPREVTADLSGNYARNVDRAARNLAESVAAKAREEGIYVFTLGLGAGLKSTSAYDTAHTGEMVLKCMANTVDAPLRCQTPNQPVGMYCYAATDNDLTPCFSRLASAILRITK</sequence>
<dbReference type="RefSeq" id="WP_183552842.1">
    <property type="nucleotide sequence ID" value="NZ_JACHBX010000001.1"/>
</dbReference>
<dbReference type="SMART" id="SM00327">
    <property type="entry name" value="VWA"/>
    <property type="match status" value="1"/>
</dbReference>
<feature type="domain" description="VWFA" evidence="2">
    <location>
        <begin position="143"/>
        <end position="252"/>
    </location>
</feature>
<dbReference type="Gene3D" id="3.40.50.410">
    <property type="entry name" value="von Willebrand factor, type A domain"/>
    <property type="match status" value="1"/>
</dbReference>
<gene>
    <name evidence="3" type="ORF">HD842_001534</name>
</gene>
<keyword evidence="1" id="KW-0812">Transmembrane</keyword>
<evidence type="ECO:0000256" key="1">
    <source>
        <dbReference type="SAM" id="Phobius"/>
    </source>
</evidence>
<dbReference type="AlphaFoldDB" id="A0A7X0CDH6"/>
<name>A0A7X0CDH6_9BURK</name>